<evidence type="ECO:0008006" key="4">
    <source>
        <dbReference type="Google" id="ProtNLM"/>
    </source>
</evidence>
<gene>
    <name evidence="2" type="ORF">MRATA1EN1_LOCUS15055</name>
</gene>
<reference evidence="2" key="1">
    <citation type="submission" date="2023-04" db="EMBL/GenBank/DDBJ databases">
        <authorList>
            <consortium name="ELIXIR-Norway"/>
        </authorList>
    </citation>
    <scope>NUCLEOTIDE SEQUENCE [LARGE SCALE GENOMIC DNA]</scope>
</reference>
<keyword evidence="3" id="KW-1185">Reference proteome</keyword>
<organism evidence="2 3">
    <name type="scientific">Rangifer tarandus platyrhynchus</name>
    <name type="common">Svalbard reindeer</name>
    <dbReference type="NCBI Taxonomy" id="3082113"/>
    <lineage>
        <taxon>Eukaryota</taxon>
        <taxon>Metazoa</taxon>
        <taxon>Chordata</taxon>
        <taxon>Craniata</taxon>
        <taxon>Vertebrata</taxon>
        <taxon>Euteleostomi</taxon>
        <taxon>Mammalia</taxon>
        <taxon>Eutheria</taxon>
        <taxon>Laurasiatheria</taxon>
        <taxon>Artiodactyla</taxon>
        <taxon>Ruminantia</taxon>
        <taxon>Pecora</taxon>
        <taxon>Cervidae</taxon>
        <taxon>Odocoileinae</taxon>
        <taxon>Rangifer</taxon>
    </lineage>
</organism>
<feature type="chain" id="PRO_5046142179" description="Secreted protein" evidence="1">
    <location>
        <begin position="27"/>
        <end position="100"/>
    </location>
</feature>
<protein>
    <recommendedName>
        <fullName evidence="4">Secreted protein</fullName>
    </recommendedName>
</protein>
<evidence type="ECO:0000313" key="3">
    <source>
        <dbReference type="Proteomes" id="UP001176941"/>
    </source>
</evidence>
<sequence length="100" mass="10750">MALLLVQRALPLWGLFCSSGLSPTSPLPCTALSAVFTPLPNLGLPSSLPSPRSTPGHTYVLRQGRLNPLFLSLAVPTPKHLKPVSAKVFMPVVFRAIFVF</sequence>
<keyword evidence="1" id="KW-0732">Signal</keyword>
<accession>A0ABN8YXK6</accession>
<proteinExistence type="predicted"/>
<name>A0ABN8YXK6_RANTA</name>
<feature type="signal peptide" evidence="1">
    <location>
        <begin position="1"/>
        <end position="26"/>
    </location>
</feature>
<dbReference type="EMBL" id="OX459961">
    <property type="protein sequence ID" value="CAI9166093.1"/>
    <property type="molecule type" value="Genomic_DNA"/>
</dbReference>
<evidence type="ECO:0000256" key="1">
    <source>
        <dbReference type="SAM" id="SignalP"/>
    </source>
</evidence>
<dbReference type="Proteomes" id="UP001176941">
    <property type="component" value="Chromosome 25"/>
</dbReference>
<evidence type="ECO:0000313" key="2">
    <source>
        <dbReference type="EMBL" id="CAI9166093.1"/>
    </source>
</evidence>